<evidence type="ECO:0000313" key="2">
    <source>
        <dbReference type="Proteomes" id="UP000265520"/>
    </source>
</evidence>
<dbReference type="Proteomes" id="UP000265520">
    <property type="component" value="Unassembled WGS sequence"/>
</dbReference>
<comment type="caution">
    <text evidence="1">The sequence shown here is derived from an EMBL/GenBank/DDBJ whole genome shotgun (WGS) entry which is preliminary data.</text>
</comment>
<organism evidence="1 2">
    <name type="scientific">Trifolium medium</name>
    <dbReference type="NCBI Taxonomy" id="97028"/>
    <lineage>
        <taxon>Eukaryota</taxon>
        <taxon>Viridiplantae</taxon>
        <taxon>Streptophyta</taxon>
        <taxon>Embryophyta</taxon>
        <taxon>Tracheophyta</taxon>
        <taxon>Spermatophyta</taxon>
        <taxon>Magnoliopsida</taxon>
        <taxon>eudicotyledons</taxon>
        <taxon>Gunneridae</taxon>
        <taxon>Pentapetalae</taxon>
        <taxon>rosids</taxon>
        <taxon>fabids</taxon>
        <taxon>Fabales</taxon>
        <taxon>Fabaceae</taxon>
        <taxon>Papilionoideae</taxon>
        <taxon>50 kb inversion clade</taxon>
        <taxon>NPAAA clade</taxon>
        <taxon>Hologalegina</taxon>
        <taxon>IRL clade</taxon>
        <taxon>Trifolieae</taxon>
        <taxon>Trifolium</taxon>
    </lineage>
</organism>
<reference evidence="1 2" key="1">
    <citation type="journal article" date="2018" name="Front. Plant Sci.">
        <title>Red Clover (Trifolium pratense) and Zigzag Clover (T. medium) - A Picture of Genomic Similarities and Differences.</title>
        <authorList>
            <person name="Dluhosova J."/>
            <person name="Istvanek J."/>
            <person name="Nedelnik J."/>
            <person name="Repkova J."/>
        </authorList>
    </citation>
    <scope>NUCLEOTIDE SEQUENCE [LARGE SCALE GENOMIC DNA]</scope>
    <source>
        <strain evidence="2">cv. 10/8</strain>
        <tissue evidence="1">Leaf</tissue>
    </source>
</reference>
<feature type="non-terminal residue" evidence="1">
    <location>
        <position position="64"/>
    </location>
</feature>
<proteinExistence type="predicted"/>
<name>A0A392REI6_9FABA</name>
<keyword evidence="2" id="KW-1185">Reference proteome</keyword>
<sequence length="64" mass="7348">MYVTLGFFGYGCYGYVLQMRVEEEKQWDPGGHVNLCTEVISSSFKLCDQGKLVLAVKFYNLEDK</sequence>
<evidence type="ECO:0000313" key="1">
    <source>
        <dbReference type="EMBL" id="MCI34246.1"/>
    </source>
</evidence>
<protein>
    <submittedName>
        <fullName evidence="1">Uncharacterized protein</fullName>
    </submittedName>
</protein>
<dbReference type="EMBL" id="LXQA010211971">
    <property type="protein sequence ID" value="MCI34246.1"/>
    <property type="molecule type" value="Genomic_DNA"/>
</dbReference>
<dbReference type="AlphaFoldDB" id="A0A392REI6"/>
<accession>A0A392REI6</accession>